<evidence type="ECO:0000313" key="2">
    <source>
        <dbReference type="EMBL" id="KAF5892988.1"/>
    </source>
</evidence>
<protein>
    <submittedName>
        <fullName evidence="2">Diacylglycerol kinase zeta isoform X5</fullName>
    </submittedName>
</protein>
<reference evidence="2" key="1">
    <citation type="submission" date="2020-07" db="EMBL/GenBank/DDBJ databases">
        <title>Clarias magur genome sequencing, assembly and annotation.</title>
        <authorList>
            <person name="Kushwaha B."/>
            <person name="Kumar R."/>
            <person name="Das P."/>
            <person name="Joshi C.G."/>
            <person name="Kumar D."/>
            <person name="Nagpure N.S."/>
            <person name="Pandey M."/>
            <person name="Agarwal S."/>
            <person name="Srivastava S."/>
            <person name="Singh M."/>
            <person name="Sahoo L."/>
            <person name="Jayasankar P."/>
            <person name="Meher P.K."/>
            <person name="Koringa P.G."/>
            <person name="Iquebal M.A."/>
            <person name="Das S.P."/>
            <person name="Bit A."/>
            <person name="Patnaik S."/>
            <person name="Patel N."/>
            <person name="Shah T.M."/>
            <person name="Hinsu A."/>
            <person name="Jena J.K."/>
        </authorList>
    </citation>
    <scope>NUCLEOTIDE SEQUENCE</scope>
    <source>
        <strain evidence="2">CIFAMagur01</strain>
        <tissue evidence="2">Testis</tissue>
    </source>
</reference>
<dbReference type="GO" id="GO:0016301">
    <property type="term" value="F:kinase activity"/>
    <property type="evidence" value="ECO:0007669"/>
    <property type="project" value="UniProtKB-KW"/>
</dbReference>
<dbReference type="AlphaFoldDB" id="A0A8J4TRT5"/>
<keyword evidence="2" id="KW-0808">Transferase</keyword>
<dbReference type="EMBL" id="QNUK01000349">
    <property type="protein sequence ID" value="KAF5894931.1"/>
    <property type="molecule type" value="Genomic_DNA"/>
</dbReference>
<name>A0A8J4TRT5_CLAMG</name>
<organism evidence="2 4">
    <name type="scientific">Clarias magur</name>
    <name type="common">Asian catfish</name>
    <name type="synonym">Macropteronotus magur</name>
    <dbReference type="NCBI Taxonomy" id="1594786"/>
    <lineage>
        <taxon>Eukaryota</taxon>
        <taxon>Metazoa</taxon>
        <taxon>Chordata</taxon>
        <taxon>Craniata</taxon>
        <taxon>Vertebrata</taxon>
        <taxon>Euteleostomi</taxon>
        <taxon>Actinopterygii</taxon>
        <taxon>Neopterygii</taxon>
        <taxon>Teleostei</taxon>
        <taxon>Ostariophysi</taxon>
        <taxon>Siluriformes</taxon>
        <taxon>Clariidae</taxon>
        <taxon>Clarias</taxon>
    </lineage>
</organism>
<keyword evidence="4" id="KW-1185">Reference proteome</keyword>
<feature type="region of interest" description="Disordered" evidence="1">
    <location>
        <begin position="1"/>
        <end position="33"/>
    </location>
</feature>
<gene>
    <name evidence="2" type="primary">dgkz</name>
    <name evidence="3" type="ORF">DAT39_015357</name>
    <name evidence="2" type="ORF">DAT39_017321</name>
</gene>
<accession>A0A8J4TRT5</accession>
<dbReference type="EMBL" id="QNUK01000462">
    <property type="protein sequence ID" value="KAF5892988.1"/>
    <property type="molecule type" value="Genomic_DNA"/>
</dbReference>
<evidence type="ECO:0000313" key="3">
    <source>
        <dbReference type="EMBL" id="KAF5894931.1"/>
    </source>
</evidence>
<dbReference type="OrthoDB" id="8945100at2759"/>
<evidence type="ECO:0000256" key="1">
    <source>
        <dbReference type="SAM" id="MobiDB-lite"/>
    </source>
</evidence>
<sequence length="78" mass="8287">MAEASECSRGAWSRAAETPAPASAPSPAPSPADSVLLVMAPALEDVAEEEDVFVLQQDGLKQLESDFLPLTIRKQVSY</sequence>
<evidence type="ECO:0000313" key="4">
    <source>
        <dbReference type="Proteomes" id="UP000727407"/>
    </source>
</evidence>
<keyword evidence="2" id="KW-0418">Kinase</keyword>
<feature type="non-terminal residue" evidence="2">
    <location>
        <position position="78"/>
    </location>
</feature>
<proteinExistence type="predicted"/>
<dbReference type="Proteomes" id="UP000727407">
    <property type="component" value="Unassembled WGS sequence"/>
</dbReference>
<comment type="caution">
    <text evidence="2">The sequence shown here is derived from an EMBL/GenBank/DDBJ whole genome shotgun (WGS) entry which is preliminary data.</text>
</comment>